<dbReference type="PROSITE" id="PS00194">
    <property type="entry name" value="THIOREDOXIN_1"/>
    <property type="match status" value="1"/>
</dbReference>
<dbReference type="GO" id="GO:0016491">
    <property type="term" value="F:oxidoreductase activity"/>
    <property type="evidence" value="ECO:0007669"/>
    <property type="project" value="InterPro"/>
</dbReference>
<protein>
    <submittedName>
        <fullName evidence="3">Thiol-disulfide isomerase or thioredoxin</fullName>
    </submittedName>
</protein>
<dbReference type="Pfam" id="PF00578">
    <property type="entry name" value="AhpC-TSA"/>
    <property type="match status" value="1"/>
</dbReference>
<accession>A0A1M5J2M4</accession>
<sequence>MKNLFIYVLLLCGLAGHAQQKDNFKLSGQLKNPDADFIYLSYQGESGARVLDSARITNDSFLFKGRLKEPTMAYLYGKLKSKSMDDPNYTYVFLEPGSMTINLKAGDFKNATMKGSATQDEQIALDKSKEGIRKEQQPFLDAYRKEKDHEKAAEIREQFEPFNARMDIIDYAYFKAHPDSYLTAYLMRFKMSKLNAVEAKQFYNSWTDRIKQSSYGKAIAEEIKKLVSGSAGSVAAPFTAKDINGEALSLSDFKGKKYVLLDFWASWCVPCRKGNPHLISAYGKYKDKGLEIIGVSDDDRAPEAWRKAVEQDKIGIWKHVLRGLKRTATGYDTSESISDTYGIHTLPTKILVDKNGVIVGRYGGGGETDEAMDRKLAEIFN</sequence>
<dbReference type="InterPro" id="IPR036249">
    <property type="entry name" value="Thioredoxin-like_sf"/>
</dbReference>
<name>A0A1M5J2M4_9SPHI</name>
<dbReference type="Proteomes" id="UP000184287">
    <property type="component" value="Unassembled WGS sequence"/>
</dbReference>
<dbReference type="PANTHER" id="PTHR42852:SF18">
    <property type="entry name" value="CHROMOSOME UNDETERMINED SCAFFOLD_47, WHOLE GENOME SHOTGUN SEQUENCE"/>
    <property type="match status" value="1"/>
</dbReference>
<dbReference type="EMBL" id="FQUQ01000005">
    <property type="protein sequence ID" value="SHG34814.1"/>
    <property type="molecule type" value="Genomic_DNA"/>
</dbReference>
<dbReference type="CDD" id="cd02966">
    <property type="entry name" value="TlpA_like_family"/>
    <property type="match status" value="1"/>
</dbReference>
<keyword evidence="3" id="KW-0413">Isomerase</keyword>
<dbReference type="InterPro" id="IPR000866">
    <property type="entry name" value="AhpC/TSA"/>
</dbReference>
<dbReference type="InterPro" id="IPR050553">
    <property type="entry name" value="Thioredoxin_ResA/DsbE_sf"/>
</dbReference>
<dbReference type="PROSITE" id="PS51352">
    <property type="entry name" value="THIOREDOXIN_2"/>
    <property type="match status" value="1"/>
</dbReference>
<dbReference type="GO" id="GO:0016853">
    <property type="term" value="F:isomerase activity"/>
    <property type="evidence" value="ECO:0007669"/>
    <property type="project" value="UniProtKB-KW"/>
</dbReference>
<evidence type="ECO:0000256" key="1">
    <source>
        <dbReference type="ARBA" id="ARBA00023284"/>
    </source>
</evidence>
<dbReference type="OrthoDB" id="750178at2"/>
<dbReference type="InterPro" id="IPR025380">
    <property type="entry name" value="DUF4369"/>
</dbReference>
<reference evidence="4" key="1">
    <citation type="submission" date="2016-11" db="EMBL/GenBank/DDBJ databases">
        <authorList>
            <person name="Varghese N."/>
            <person name="Submissions S."/>
        </authorList>
    </citation>
    <scope>NUCLEOTIDE SEQUENCE [LARGE SCALE GENOMIC DNA]</scope>
    <source>
        <strain evidence="4">DSM 16990</strain>
    </source>
</reference>
<dbReference type="Pfam" id="PF14289">
    <property type="entry name" value="DUF4369"/>
    <property type="match status" value="1"/>
</dbReference>
<dbReference type="Gene3D" id="3.40.30.10">
    <property type="entry name" value="Glutaredoxin"/>
    <property type="match status" value="1"/>
</dbReference>
<dbReference type="GO" id="GO:0016209">
    <property type="term" value="F:antioxidant activity"/>
    <property type="evidence" value="ECO:0007669"/>
    <property type="project" value="InterPro"/>
</dbReference>
<evidence type="ECO:0000259" key="2">
    <source>
        <dbReference type="PROSITE" id="PS51352"/>
    </source>
</evidence>
<dbReference type="InterPro" id="IPR013766">
    <property type="entry name" value="Thioredoxin_domain"/>
</dbReference>
<dbReference type="STRING" id="288992.SAMN04488522_105171"/>
<feature type="domain" description="Thioredoxin" evidence="2">
    <location>
        <begin position="229"/>
        <end position="381"/>
    </location>
</feature>
<gene>
    <name evidence="3" type="ORF">SAMN04488522_105171</name>
</gene>
<organism evidence="3 4">
    <name type="scientific">Pedobacter caeni</name>
    <dbReference type="NCBI Taxonomy" id="288992"/>
    <lineage>
        <taxon>Bacteria</taxon>
        <taxon>Pseudomonadati</taxon>
        <taxon>Bacteroidota</taxon>
        <taxon>Sphingobacteriia</taxon>
        <taxon>Sphingobacteriales</taxon>
        <taxon>Sphingobacteriaceae</taxon>
        <taxon>Pedobacter</taxon>
    </lineage>
</organism>
<dbReference type="InterPro" id="IPR017937">
    <property type="entry name" value="Thioredoxin_CS"/>
</dbReference>
<evidence type="ECO:0000313" key="3">
    <source>
        <dbReference type="EMBL" id="SHG34814.1"/>
    </source>
</evidence>
<proteinExistence type="predicted"/>
<dbReference type="AlphaFoldDB" id="A0A1M5J2M4"/>
<evidence type="ECO:0000313" key="4">
    <source>
        <dbReference type="Proteomes" id="UP000184287"/>
    </source>
</evidence>
<dbReference type="SUPFAM" id="SSF52833">
    <property type="entry name" value="Thioredoxin-like"/>
    <property type="match status" value="1"/>
</dbReference>
<keyword evidence="1" id="KW-0676">Redox-active center</keyword>
<dbReference type="PANTHER" id="PTHR42852">
    <property type="entry name" value="THIOL:DISULFIDE INTERCHANGE PROTEIN DSBE"/>
    <property type="match status" value="1"/>
</dbReference>
<keyword evidence="4" id="KW-1185">Reference proteome</keyword>